<dbReference type="EMBL" id="CP119898">
    <property type="protein sequence ID" value="WFD28620.1"/>
    <property type="molecule type" value="Genomic_DNA"/>
</dbReference>
<organism evidence="1 2">
    <name type="scientific">Malassezia nana</name>
    <dbReference type="NCBI Taxonomy" id="180528"/>
    <lineage>
        <taxon>Eukaryota</taxon>
        <taxon>Fungi</taxon>
        <taxon>Dikarya</taxon>
        <taxon>Basidiomycota</taxon>
        <taxon>Ustilaginomycotina</taxon>
        <taxon>Malasseziomycetes</taxon>
        <taxon>Malasseziales</taxon>
        <taxon>Malasseziaceae</taxon>
        <taxon>Malassezia</taxon>
    </lineage>
</organism>
<dbReference type="AlphaFoldDB" id="A0AAF0EM72"/>
<evidence type="ECO:0000313" key="2">
    <source>
        <dbReference type="Proteomes" id="UP001213623"/>
    </source>
</evidence>
<dbReference type="Pfam" id="PF05032">
    <property type="entry name" value="Spo12"/>
    <property type="match status" value="1"/>
</dbReference>
<accession>A0AAF0EM72</accession>
<gene>
    <name evidence="1" type="ORF">MNAN1_003633</name>
</gene>
<proteinExistence type="predicted"/>
<keyword evidence="2" id="KW-1185">Reference proteome</keyword>
<dbReference type="Proteomes" id="UP001213623">
    <property type="component" value="Chromosome 7"/>
</dbReference>
<reference evidence="1" key="1">
    <citation type="submission" date="2023-03" db="EMBL/GenBank/DDBJ databases">
        <title>Mating type loci evolution in Malassezia.</title>
        <authorList>
            <person name="Coelho M.A."/>
        </authorList>
    </citation>
    <scope>NUCLEOTIDE SEQUENCE</scope>
    <source>
        <strain evidence="1">CBS 9557</strain>
    </source>
</reference>
<name>A0AAF0EM72_9BASI</name>
<evidence type="ECO:0000313" key="1">
    <source>
        <dbReference type="EMBL" id="WFD28620.1"/>
    </source>
</evidence>
<dbReference type="InterPro" id="IPR007727">
    <property type="entry name" value="Spo12"/>
</dbReference>
<sequence length="185" mass="20167">MSCYPALSQCNAAGLVPERSMVLPERVAEPDEALLWHALAHAPADLRPLLAADVLYSRPTGEVMVGPDAVLARWSMAPPAQLRLLETPSSLPARTMVIDKVVGTERSLIVLKRREHDGLISSVTEEMGHRKPTVSLAARTATNVFSSPTDMMMSPCSSKLQLAKRRHLIKAKPTRLFADQIPPAT</sequence>
<protein>
    <submittedName>
        <fullName evidence="1">Uncharacterized protein</fullName>
    </submittedName>
</protein>